<evidence type="ECO:0000313" key="12">
    <source>
        <dbReference type="Proteomes" id="UP000015103"/>
    </source>
</evidence>
<accession>T1H9B7</accession>
<dbReference type="HOGENOM" id="CLU_047177_0_0_1"/>
<dbReference type="GeneID" id="141457563"/>
<name>T1H9B7_RHOPR</name>
<proteinExistence type="inferred from homology"/>
<keyword evidence="8 10" id="KW-0675">Receptor</keyword>
<reference evidence="11" key="1">
    <citation type="submission" date="2015-05" db="UniProtKB">
        <authorList>
            <consortium name="EnsemblMetazoa"/>
        </authorList>
    </citation>
    <scope>IDENTIFICATION</scope>
</reference>
<feature type="transmembrane region" description="Helical" evidence="10">
    <location>
        <begin position="80"/>
        <end position="100"/>
    </location>
</feature>
<organism evidence="11 12">
    <name type="scientific">Rhodnius prolixus</name>
    <name type="common">Triatomid bug</name>
    <dbReference type="NCBI Taxonomy" id="13249"/>
    <lineage>
        <taxon>Eukaryota</taxon>
        <taxon>Metazoa</taxon>
        <taxon>Ecdysozoa</taxon>
        <taxon>Arthropoda</taxon>
        <taxon>Hexapoda</taxon>
        <taxon>Insecta</taxon>
        <taxon>Pterygota</taxon>
        <taxon>Neoptera</taxon>
        <taxon>Paraneoptera</taxon>
        <taxon>Hemiptera</taxon>
        <taxon>Heteroptera</taxon>
        <taxon>Panheteroptera</taxon>
        <taxon>Cimicomorpha</taxon>
        <taxon>Reduviidae</taxon>
        <taxon>Triatominae</taxon>
        <taxon>Rhodnius</taxon>
    </lineage>
</organism>
<protein>
    <recommendedName>
        <fullName evidence="10">Odorant receptor</fullName>
    </recommendedName>
</protein>
<dbReference type="eggNOG" id="ENOG502SAW0">
    <property type="taxonomic scope" value="Eukaryota"/>
</dbReference>
<evidence type="ECO:0000256" key="10">
    <source>
        <dbReference type="RuleBase" id="RU351113"/>
    </source>
</evidence>
<evidence type="ECO:0000313" key="11">
    <source>
        <dbReference type="EnsemblMetazoa" id="RPRC000619-PA"/>
    </source>
</evidence>
<dbReference type="EnsemblMetazoa" id="RPRC000619-RA">
    <property type="protein sequence ID" value="RPRC000619-PA"/>
    <property type="gene ID" value="RPRC000619"/>
</dbReference>
<evidence type="ECO:0000256" key="6">
    <source>
        <dbReference type="ARBA" id="ARBA00022989"/>
    </source>
</evidence>
<dbReference type="RefSeq" id="XP_073990823.1">
    <property type="nucleotide sequence ID" value="XM_074134722.1"/>
</dbReference>
<evidence type="ECO:0000256" key="7">
    <source>
        <dbReference type="ARBA" id="ARBA00023136"/>
    </source>
</evidence>
<dbReference type="GO" id="GO:0007165">
    <property type="term" value="P:signal transduction"/>
    <property type="evidence" value="ECO:0007669"/>
    <property type="project" value="UniProtKB-KW"/>
</dbReference>
<feature type="transmembrane region" description="Helical" evidence="10">
    <location>
        <begin position="139"/>
        <end position="161"/>
    </location>
</feature>
<evidence type="ECO:0000256" key="8">
    <source>
        <dbReference type="ARBA" id="ARBA00023170"/>
    </source>
</evidence>
<dbReference type="Proteomes" id="UP000015103">
    <property type="component" value="Unassembled WGS sequence"/>
</dbReference>
<evidence type="ECO:0000256" key="3">
    <source>
        <dbReference type="ARBA" id="ARBA00022606"/>
    </source>
</evidence>
<keyword evidence="4 10" id="KW-0812">Transmembrane</keyword>
<keyword evidence="6 10" id="KW-1133">Transmembrane helix</keyword>
<keyword evidence="2" id="KW-1003">Cell membrane</keyword>
<dbReference type="GO" id="GO:0004984">
    <property type="term" value="F:olfactory receptor activity"/>
    <property type="evidence" value="ECO:0007669"/>
    <property type="project" value="InterPro"/>
</dbReference>
<dbReference type="PANTHER" id="PTHR21137:SF35">
    <property type="entry name" value="ODORANT RECEPTOR 19A-RELATED"/>
    <property type="match status" value="1"/>
</dbReference>
<dbReference type="VEuPathDB" id="VectorBase:RPRC000619"/>
<keyword evidence="12" id="KW-1185">Reference proteome</keyword>
<dbReference type="OMA" id="WILIDKE"/>
<dbReference type="STRING" id="13249.T1H9B7"/>
<dbReference type="GO" id="GO:0005549">
    <property type="term" value="F:odorant binding"/>
    <property type="evidence" value="ECO:0007669"/>
    <property type="project" value="InterPro"/>
</dbReference>
<keyword evidence="9 10" id="KW-0807">Transducer</keyword>
<evidence type="ECO:0000256" key="4">
    <source>
        <dbReference type="ARBA" id="ARBA00022692"/>
    </source>
</evidence>
<keyword evidence="3 10" id="KW-0716">Sensory transduction</keyword>
<dbReference type="PANTHER" id="PTHR21137">
    <property type="entry name" value="ODORANT RECEPTOR"/>
    <property type="match status" value="1"/>
</dbReference>
<keyword evidence="5 10" id="KW-0552">Olfaction</keyword>
<dbReference type="FunCoup" id="T1H9B7">
    <property type="interactions" value="89"/>
</dbReference>
<evidence type="ECO:0000256" key="9">
    <source>
        <dbReference type="ARBA" id="ARBA00023224"/>
    </source>
</evidence>
<sequence length="434" mass="49505">MAFLDKLCEEDDPTVERSLYNEYWYVMYILGLYLKLNTPKWRLLSGVQFFASCSLMMYFAIIMIITAVKLKENMMGMCQGLHYAILLFLVAAMAFSLNMCRPSMARIHRGIGTGLSEYDMETEKHRAPLRQRIRNYQILLIKLYCIYTIVAIIFLGIIAILSENADESENELYIENGISLDVPIPQWSPFSTDTTLKFLLAITLQALVCTDVALKNCGFNVVNMTVSLNIVLELDLLIISLDRLPQRALIMYQERHGQESSSKVDMNRIREDKDLAKCYADCLKQNVQHHQRIIQMFNDLSTLVTDQMFRALSTGAFYTAISGALIMFAQGSIAERVASAAFCFAEITNIFLHCWCAEQITDGSVRLSRALYSTNWILIDKENARIVLIMLTRANLPLVMTGKNLVKINFETFANIMNSAYSFFNLLNAVEEQK</sequence>
<dbReference type="GO" id="GO:0005886">
    <property type="term" value="C:plasma membrane"/>
    <property type="evidence" value="ECO:0007669"/>
    <property type="project" value="UniProtKB-SubCell"/>
</dbReference>
<dbReference type="EMBL" id="ACPB03015971">
    <property type="status" value="NOT_ANNOTATED_CDS"/>
    <property type="molecule type" value="Genomic_DNA"/>
</dbReference>
<evidence type="ECO:0000256" key="2">
    <source>
        <dbReference type="ARBA" id="ARBA00022475"/>
    </source>
</evidence>
<comment type="subcellular location">
    <subcellularLocation>
        <location evidence="1 10">Cell membrane</location>
        <topology evidence="1 10">Multi-pass membrane protein</topology>
    </subcellularLocation>
</comment>
<evidence type="ECO:0000256" key="1">
    <source>
        <dbReference type="ARBA" id="ARBA00004651"/>
    </source>
</evidence>
<dbReference type="AlphaFoldDB" id="T1H9B7"/>
<dbReference type="InParanoid" id="T1H9B7"/>
<dbReference type="Pfam" id="PF02949">
    <property type="entry name" value="7tm_6"/>
    <property type="match status" value="1"/>
</dbReference>
<evidence type="ECO:0000256" key="5">
    <source>
        <dbReference type="ARBA" id="ARBA00022725"/>
    </source>
</evidence>
<feature type="transmembrane region" description="Helical" evidence="10">
    <location>
        <begin position="49"/>
        <end position="68"/>
    </location>
</feature>
<comment type="similarity">
    <text evidence="10">Belongs to the insect chemoreceptor superfamily. Heteromeric odorant receptor channel (TC 1.A.69) family.</text>
</comment>
<comment type="caution">
    <text evidence="10">Lacks conserved residue(s) required for the propagation of feature annotation.</text>
</comment>
<dbReference type="InterPro" id="IPR004117">
    <property type="entry name" value="7tm6_olfct_rcpt"/>
</dbReference>
<keyword evidence="7 10" id="KW-0472">Membrane</keyword>